<evidence type="ECO:0000313" key="2">
    <source>
        <dbReference type="Proteomes" id="UP001148737"/>
    </source>
</evidence>
<dbReference type="EMBL" id="JANAKD010000176">
    <property type="protein sequence ID" value="KAJ3496596.1"/>
    <property type="molecule type" value="Genomic_DNA"/>
</dbReference>
<keyword evidence="2" id="KW-1185">Reference proteome</keyword>
<dbReference type="Proteomes" id="UP001148737">
    <property type="component" value="Unassembled WGS sequence"/>
</dbReference>
<comment type="caution">
    <text evidence="1">The sequence shown here is derived from an EMBL/GenBank/DDBJ whole genome shotgun (WGS) entry which is preliminary data.</text>
</comment>
<organism evidence="1 2">
    <name type="scientific">Lecanicillium saksenae</name>
    <dbReference type="NCBI Taxonomy" id="468837"/>
    <lineage>
        <taxon>Eukaryota</taxon>
        <taxon>Fungi</taxon>
        <taxon>Dikarya</taxon>
        <taxon>Ascomycota</taxon>
        <taxon>Pezizomycotina</taxon>
        <taxon>Sordariomycetes</taxon>
        <taxon>Hypocreomycetidae</taxon>
        <taxon>Hypocreales</taxon>
        <taxon>Cordycipitaceae</taxon>
        <taxon>Lecanicillium</taxon>
    </lineage>
</organism>
<reference evidence="1" key="1">
    <citation type="submission" date="2022-07" db="EMBL/GenBank/DDBJ databases">
        <title>Genome Sequence of Lecanicillium saksenae.</title>
        <authorList>
            <person name="Buettner E."/>
        </authorList>
    </citation>
    <scope>NUCLEOTIDE SEQUENCE</scope>
    <source>
        <strain evidence="1">VT-O1</strain>
    </source>
</reference>
<name>A0ACC1R4N7_9HYPO</name>
<gene>
    <name evidence="1" type="ORF">NLG97_g2543</name>
</gene>
<proteinExistence type="predicted"/>
<sequence length="184" mass="20150">MFTLAPENQLIYKQSTPKIMSIPTVKKTKILSLGLPRTGSASIATALEILGYNVCHGKFIIDSKAAWDFLVRACDASFPTLPTYTGVPLRARNGLIEAYPDAKVILGIRDFEPWLRSLDEGVLQVSCVEIPNAEFPHANGKAMVKTLFYTEFGGIFTGAAGSLFSLHIYGIFVVSLRGNHSREL</sequence>
<accession>A0ACC1R4N7</accession>
<protein>
    <submittedName>
        <fullName evidence="1">Uncharacterized protein</fullName>
    </submittedName>
</protein>
<evidence type="ECO:0000313" key="1">
    <source>
        <dbReference type="EMBL" id="KAJ3496596.1"/>
    </source>
</evidence>